<feature type="region of interest" description="Disordered" evidence="1">
    <location>
        <begin position="1"/>
        <end position="49"/>
    </location>
</feature>
<dbReference type="AlphaFoldDB" id="A0A9N8W5W5"/>
<dbReference type="OrthoDB" id="2405184at2759"/>
<evidence type="ECO:0000256" key="1">
    <source>
        <dbReference type="SAM" id="MobiDB-lite"/>
    </source>
</evidence>
<reference evidence="2" key="1">
    <citation type="submission" date="2021-06" db="EMBL/GenBank/DDBJ databases">
        <authorList>
            <person name="Kallberg Y."/>
            <person name="Tangrot J."/>
            <person name="Rosling A."/>
        </authorList>
    </citation>
    <scope>NUCLEOTIDE SEQUENCE</scope>
    <source>
        <strain evidence="2">IA702</strain>
    </source>
</reference>
<protein>
    <submittedName>
        <fullName evidence="2">1199_t:CDS:1</fullName>
    </submittedName>
</protein>
<feature type="compositionally biased region" description="Basic and acidic residues" evidence="1">
    <location>
        <begin position="1"/>
        <end position="34"/>
    </location>
</feature>
<gene>
    <name evidence="2" type="ORF">POCULU_LOCUS1087</name>
</gene>
<dbReference type="EMBL" id="CAJVPJ010000072">
    <property type="protein sequence ID" value="CAG8471942.1"/>
    <property type="molecule type" value="Genomic_DNA"/>
</dbReference>
<evidence type="ECO:0000313" key="2">
    <source>
        <dbReference type="EMBL" id="CAG8471942.1"/>
    </source>
</evidence>
<feature type="region of interest" description="Disordered" evidence="1">
    <location>
        <begin position="84"/>
        <end position="132"/>
    </location>
</feature>
<feature type="compositionally biased region" description="Basic and acidic residues" evidence="1">
    <location>
        <begin position="91"/>
        <end position="114"/>
    </location>
</feature>
<dbReference type="Proteomes" id="UP000789572">
    <property type="component" value="Unassembled WGS sequence"/>
</dbReference>
<proteinExistence type="predicted"/>
<sequence length="132" mass="15725">MTRQEHSLHCHESNKENYDPVKKKYSGECTEQNHRHQKDKLQPASRSRQPLTEIYVNTRSEEEYEIIEAFLYLQFLQVMMCHLSARRKDGRKSSKKAEKTLKTSRKDPAKDQENQHVPSTEAVKTNIRRIRR</sequence>
<name>A0A9N8W5W5_9GLOM</name>
<comment type="caution">
    <text evidence="2">The sequence shown here is derived from an EMBL/GenBank/DDBJ whole genome shotgun (WGS) entry which is preliminary data.</text>
</comment>
<organism evidence="2 3">
    <name type="scientific">Paraglomus occultum</name>
    <dbReference type="NCBI Taxonomy" id="144539"/>
    <lineage>
        <taxon>Eukaryota</taxon>
        <taxon>Fungi</taxon>
        <taxon>Fungi incertae sedis</taxon>
        <taxon>Mucoromycota</taxon>
        <taxon>Glomeromycotina</taxon>
        <taxon>Glomeromycetes</taxon>
        <taxon>Paraglomerales</taxon>
        <taxon>Paraglomeraceae</taxon>
        <taxon>Paraglomus</taxon>
    </lineage>
</organism>
<evidence type="ECO:0000313" key="3">
    <source>
        <dbReference type="Proteomes" id="UP000789572"/>
    </source>
</evidence>
<accession>A0A9N8W5W5</accession>
<keyword evidence="3" id="KW-1185">Reference proteome</keyword>